<dbReference type="EMBL" id="JAAOAV010000182">
    <property type="protein sequence ID" value="KAF5591533.1"/>
    <property type="molecule type" value="Genomic_DNA"/>
</dbReference>
<dbReference type="OrthoDB" id="5082090at2759"/>
<evidence type="ECO:0000313" key="3">
    <source>
        <dbReference type="Proteomes" id="UP000547976"/>
    </source>
</evidence>
<feature type="region of interest" description="Disordered" evidence="1">
    <location>
        <begin position="1"/>
        <end position="31"/>
    </location>
</feature>
<organism evidence="2 3">
    <name type="scientific">Gibberella subglutinans</name>
    <name type="common">Fusarium subglutinans</name>
    <dbReference type="NCBI Taxonomy" id="42677"/>
    <lineage>
        <taxon>Eukaryota</taxon>
        <taxon>Fungi</taxon>
        <taxon>Dikarya</taxon>
        <taxon>Ascomycota</taxon>
        <taxon>Pezizomycotina</taxon>
        <taxon>Sordariomycetes</taxon>
        <taxon>Hypocreomycetidae</taxon>
        <taxon>Hypocreales</taxon>
        <taxon>Nectriaceae</taxon>
        <taxon>Fusarium</taxon>
        <taxon>Fusarium fujikuroi species complex</taxon>
    </lineage>
</organism>
<keyword evidence="3" id="KW-1185">Reference proteome</keyword>
<dbReference type="AlphaFoldDB" id="A0A8H5P7N0"/>
<comment type="caution">
    <text evidence="2">The sequence shown here is derived from an EMBL/GenBank/DDBJ whole genome shotgun (WGS) entry which is preliminary data.</text>
</comment>
<feature type="compositionally biased region" description="Basic and acidic residues" evidence="1">
    <location>
        <begin position="21"/>
        <end position="31"/>
    </location>
</feature>
<evidence type="ECO:0000313" key="2">
    <source>
        <dbReference type="EMBL" id="KAF5591533.1"/>
    </source>
</evidence>
<name>A0A8H5P7N0_GIBSU</name>
<dbReference type="Proteomes" id="UP000547976">
    <property type="component" value="Unassembled WGS sequence"/>
</dbReference>
<dbReference type="RefSeq" id="XP_036534071.1">
    <property type="nucleotide sequence ID" value="XM_036675038.1"/>
</dbReference>
<protein>
    <submittedName>
        <fullName evidence="2">Uncharacterized protein</fullName>
    </submittedName>
</protein>
<reference evidence="2 3" key="1">
    <citation type="submission" date="2020-05" db="EMBL/GenBank/DDBJ databases">
        <title>Identification and distribution of gene clusters putatively required for synthesis of sphingolipid metabolism inhibitors in phylogenetically diverse species of the filamentous fungus Fusarium.</title>
        <authorList>
            <person name="Kim H.-S."/>
            <person name="Busman M."/>
            <person name="Brown D.W."/>
            <person name="Divon H."/>
            <person name="Uhlig S."/>
            <person name="Proctor R.H."/>
        </authorList>
    </citation>
    <scope>NUCLEOTIDE SEQUENCE [LARGE SCALE GENOMIC DNA]</scope>
    <source>
        <strain evidence="2 3">NRRL 66333</strain>
    </source>
</reference>
<sequence length="231" mass="26816">MYISDQPIASLPPKYETPKFAPERPSGRQAESHINAELKTNHEPRPLPRRQLINRYWKVVFTLTILLFIFTPTRSISPPKLDEGTVLQMAHRMNNLAVPCPKDLPLNIQHNPPPNQQTVATLAEFEKLSQEYLRQGHALYCSLMNPDSPRPSDFSYIYALPKDTVRYLLLETNTSVFEEPVVAPIFERSRRIVLVEKARRHRLARIIQQKIEELYIQKGLVSMNQYMKKSI</sequence>
<proteinExistence type="predicted"/>
<gene>
    <name evidence="2" type="ORF">FSUBG_10459</name>
</gene>
<accession>A0A8H5P7N0</accession>
<dbReference type="GeneID" id="59309756"/>
<evidence type="ECO:0000256" key="1">
    <source>
        <dbReference type="SAM" id="MobiDB-lite"/>
    </source>
</evidence>